<evidence type="ECO:0000313" key="6">
    <source>
        <dbReference type="Ensembl" id="ENSMMNP00015023488.1"/>
    </source>
</evidence>
<dbReference type="SMART" id="SM00360">
    <property type="entry name" value="RRM"/>
    <property type="match status" value="1"/>
</dbReference>
<keyword evidence="3" id="KW-0539">Nucleus</keyword>
<accession>A0A8C6C3Q9</accession>
<dbReference type="Ensembl" id="ENSMMNT00015025801.1">
    <property type="protein sequence ID" value="ENSMMNP00015023488.1"/>
    <property type="gene ID" value="ENSMMNG00015017242.1"/>
</dbReference>
<dbReference type="InterPro" id="IPR035979">
    <property type="entry name" value="RBD_domain_sf"/>
</dbReference>
<organism evidence="6 7">
    <name type="scientific">Monodon monoceros</name>
    <name type="common">Narwhal</name>
    <name type="synonym">Ceratodon monodon</name>
    <dbReference type="NCBI Taxonomy" id="40151"/>
    <lineage>
        <taxon>Eukaryota</taxon>
        <taxon>Metazoa</taxon>
        <taxon>Chordata</taxon>
        <taxon>Craniata</taxon>
        <taxon>Vertebrata</taxon>
        <taxon>Euteleostomi</taxon>
        <taxon>Mammalia</taxon>
        <taxon>Eutheria</taxon>
        <taxon>Laurasiatheria</taxon>
        <taxon>Artiodactyla</taxon>
        <taxon>Whippomorpha</taxon>
        <taxon>Cetacea</taxon>
        <taxon>Odontoceti</taxon>
        <taxon>Monodontidae</taxon>
        <taxon>Monodon</taxon>
    </lineage>
</organism>
<dbReference type="InterPro" id="IPR000504">
    <property type="entry name" value="RRM_dom"/>
</dbReference>
<comment type="subcellular location">
    <subcellularLocation>
        <location evidence="3">Nucleus</location>
    </subcellularLocation>
</comment>
<dbReference type="GO" id="GO:0005634">
    <property type="term" value="C:nucleus"/>
    <property type="evidence" value="ECO:0007669"/>
    <property type="project" value="UniProtKB-SubCell"/>
</dbReference>
<name>A0A8C6C3Q9_MONMO</name>
<proteinExistence type="inferred from homology"/>
<dbReference type="InterPro" id="IPR012677">
    <property type="entry name" value="Nucleotide-bd_a/b_plait_sf"/>
</dbReference>
<keyword evidence="2 3" id="KW-0694">RNA-binding</keyword>
<dbReference type="InterPro" id="IPR034148">
    <property type="entry name" value="NCBP2_RRM"/>
</dbReference>
<evidence type="ECO:0000256" key="1">
    <source>
        <dbReference type="ARBA" id="ARBA00010725"/>
    </source>
</evidence>
<keyword evidence="3" id="KW-0507">mRNA processing</keyword>
<keyword evidence="7" id="KW-1185">Reference proteome</keyword>
<comment type="subunit">
    <text evidence="3">Component of the nuclear cap-binding complex (CBC), a heterodimer composed of ncbp1/cbp80 and ncbp2/cbp20 that interacts with m7GpppG-capped RNA.</text>
</comment>
<dbReference type="InterPro" id="IPR027157">
    <property type="entry name" value="NCBP2"/>
</dbReference>
<feature type="region of interest" description="Disordered" evidence="4">
    <location>
        <begin position="152"/>
        <end position="173"/>
    </location>
</feature>
<sequence length="173" mass="19771">LKGGLQEDLRILYSDSSLELSEYQGQLFSSNDNEREKLLMESSTLYVGNLSLHTTEQQIFELFSRCGDVKNVFMGLDKIKKMARGFCFVEQHNRADAKNVMRFLNATHLDDRIVHIAWDLGFREGRQYGHGQSGSQVKDEFCEEEALENSLRSVVGEESTREKPATVAPQKIY</sequence>
<comment type="function">
    <text evidence="3">Component of the cap-binding complex (CBC), which binds co-transcriptionally to the 5' cap of pre-mRNAs and is involved in various processes such as pre-mRNA splicing, translation regulation, nonsense-mediated mRNA decay, RNA-mediated gene silencing (RNAi) by microRNAs (miRNAs) and mRNA export. The CBC complex is involved in mRNA export from the nucleus, leading to the recruitment of the mRNA export machinery to the 5' end of mRNA and to mRNA export in a 5' to 3' direction through the nuclear pore. The CBC complex is also involved in mediating U snRNA and intronless mRNAs export from the nucleus. The CBC complex is essential for a pioneer round of mRNA translation, before steady state translation when the CBC complex is replaced by cytoplasmic cap-binding protein eIF4E. The pioneer round of mRNA translation mediated by the CBC complex plays a central role in nonsense-mediated mRNA decay (NMD), NMD only taking place in mRNAs bound to the CBC complex, but not on eIF4E-bound mRNAs. The CBC complex enhances NMD in mRNAs containing at least one exon-junction complex (EJC), promoting the interaction between upf1 and upf2. The CBC complex is also involved in 'failsafe' NMD, which is independent of the EJC complex, while it does not participate in Staufen-mediated mRNA decay (SMD). During cell proliferation, the CBC complex is also involved in microRNAs (miRNAs) biogenesis via its interaction with srrt/ars2, thereby being required for miRNA-mediated RNA interference. The CBC complex also acts as a negative regulator of parn, thereby acting as an inhibitor of mRNA deadenylation. In the CBC complex, ncbp2/cbp20 recognizes and binds capped RNAs (m7GpppG-capped RNA) but requires ncbp1/cbp80 to stabilize the movement of its N-terminal loop and lock the CBC into a high affinity cap-binding state with the cap structure. The conventional cap-binding complex with NCBP2 binds both small nuclear RNA (snRNA) and messenger (mRNA) and is involved in their export from the nucleus.</text>
</comment>
<evidence type="ECO:0000256" key="4">
    <source>
        <dbReference type="SAM" id="MobiDB-lite"/>
    </source>
</evidence>
<dbReference type="GO" id="GO:0000339">
    <property type="term" value="F:RNA cap binding"/>
    <property type="evidence" value="ECO:0007669"/>
    <property type="project" value="InterPro"/>
</dbReference>
<evidence type="ECO:0000313" key="7">
    <source>
        <dbReference type="Proteomes" id="UP000694561"/>
    </source>
</evidence>
<reference evidence="6" key="1">
    <citation type="submission" date="2025-08" db="UniProtKB">
        <authorList>
            <consortium name="Ensembl"/>
        </authorList>
    </citation>
    <scope>IDENTIFICATION</scope>
</reference>
<evidence type="ECO:0000256" key="3">
    <source>
        <dbReference type="RuleBase" id="RU364036"/>
    </source>
</evidence>
<dbReference type="GO" id="GO:0005846">
    <property type="term" value="C:nuclear cap binding complex"/>
    <property type="evidence" value="ECO:0007669"/>
    <property type="project" value="InterPro"/>
</dbReference>
<dbReference type="PROSITE" id="PS50102">
    <property type="entry name" value="RRM"/>
    <property type="match status" value="1"/>
</dbReference>
<dbReference type="AlphaFoldDB" id="A0A8C6C3Q9"/>
<dbReference type="Proteomes" id="UP000694561">
    <property type="component" value="Unplaced"/>
</dbReference>
<protein>
    <recommendedName>
        <fullName evidence="3">Nuclear cap-binding protein subunit 2</fullName>
    </recommendedName>
    <alternativeName>
        <fullName evidence="3">20 kDa nuclear cap-binding protein</fullName>
    </alternativeName>
</protein>
<evidence type="ECO:0000256" key="2">
    <source>
        <dbReference type="PROSITE-ProRule" id="PRU00176"/>
    </source>
</evidence>
<evidence type="ECO:0000259" key="5">
    <source>
        <dbReference type="PROSITE" id="PS50102"/>
    </source>
</evidence>
<dbReference type="CDD" id="cd12240">
    <property type="entry name" value="RRM_NCBP2"/>
    <property type="match status" value="1"/>
</dbReference>
<dbReference type="Pfam" id="PF00076">
    <property type="entry name" value="RRM_1"/>
    <property type="match status" value="1"/>
</dbReference>
<gene>
    <name evidence="6" type="primary">NCBP2L</name>
</gene>
<keyword evidence="3" id="KW-0508">mRNA splicing</keyword>
<dbReference type="GeneTree" id="ENSGT00390000003197"/>
<comment type="similarity">
    <text evidence="1 3">Belongs to the RRM NCBP2 family.</text>
</comment>
<dbReference type="PANTHER" id="PTHR18847:SF7">
    <property type="entry name" value="NUCLEAR CAP-BINDING PROTEIN SUBUNIT 2"/>
    <property type="match status" value="1"/>
</dbReference>
<dbReference type="GO" id="GO:0045292">
    <property type="term" value="P:mRNA cis splicing, via spliceosome"/>
    <property type="evidence" value="ECO:0007669"/>
    <property type="project" value="InterPro"/>
</dbReference>
<feature type="domain" description="RRM" evidence="5">
    <location>
        <begin position="43"/>
        <end position="121"/>
    </location>
</feature>
<dbReference type="PANTHER" id="PTHR18847">
    <property type="entry name" value="20 KD NUCLEAR CAP BINDING PROTEIN"/>
    <property type="match status" value="1"/>
</dbReference>
<reference evidence="6" key="2">
    <citation type="submission" date="2025-09" db="UniProtKB">
        <authorList>
            <consortium name="Ensembl"/>
        </authorList>
    </citation>
    <scope>IDENTIFICATION</scope>
</reference>
<dbReference type="SUPFAM" id="SSF54928">
    <property type="entry name" value="RNA-binding domain, RBD"/>
    <property type="match status" value="1"/>
</dbReference>
<dbReference type="Gene3D" id="3.30.70.330">
    <property type="match status" value="1"/>
</dbReference>